<sequence>MLSIGKESGVGRHSADWTAPGSTDPDSSGTSAVRRVPRHADLFVPTPGSAAAQFHAKRTAETFDQLVEPHRAALHAYVLRNTKGDEAVAESVLRETLYRASYDPRRYPRRASAVRAWLILTAYKALRDGERHAPAGHDDRHPGPGRVSAGFSEPAPGPADEGHATTVVSAMLELTAEHRELIIQTFYGGASLEEVAADRGAPVAKIKSDLYAAMHALRAVLDRQVAGRHGVR</sequence>
<dbReference type="GO" id="GO:0003677">
    <property type="term" value="F:DNA binding"/>
    <property type="evidence" value="ECO:0007669"/>
    <property type="project" value="UniProtKB-KW"/>
</dbReference>
<evidence type="ECO:0000256" key="6">
    <source>
        <dbReference type="SAM" id="MobiDB-lite"/>
    </source>
</evidence>
<dbReference type="GO" id="GO:0006352">
    <property type="term" value="P:DNA-templated transcription initiation"/>
    <property type="evidence" value="ECO:0007669"/>
    <property type="project" value="InterPro"/>
</dbReference>
<feature type="compositionally biased region" description="Polar residues" evidence="6">
    <location>
        <begin position="20"/>
        <end position="31"/>
    </location>
</feature>
<proteinExistence type="inferred from homology"/>
<name>A0A316FA26_9ACTN</name>
<feature type="region of interest" description="Disordered" evidence="6">
    <location>
        <begin position="131"/>
        <end position="162"/>
    </location>
</feature>
<feature type="region of interest" description="Disordered" evidence="6">
    <location>
        <begin position="1"/>
        <end position="33"/>
    </location>
</feature>
<keyword evidence="8" id="KW-1185">Reference proteome</keyword>
<dbReference type="Gene3D" id="1.10.10.10">
    <property type="entry name" value="Winged helix-like DNA-binding domain superfamily/Winged helix DNA-binding domain"/>
    <property type="match status" value="1"/>
</dbReference>
<dbReference type="GO" id="GO:0016987">
    <property type="term" value="F:sigma factor activity"/>
    <property type="evidence" value="ECO:0007669"/>
    <property type="project" value="UniProtKB-KW"/>
</dbReference>
<keyword evidence="2" id="KW-0805">Transcription regulation</keyword>
<dbReference type="SUPFAM" id="SSF88946">
    <property type="entry name" value="Sigma2 domain of RNA polymerase sigma factors"/>
    <property type="match status" value="1"/>
</dbReference>
<dbReference type="InterPro" id="IPR039425">
    <property type="entry name" value="RNA_pol_sigma-70-like"/>
</dbReference>
<evidence type="ECO:0000256" key="2">
    <source>
        <dbReference type="ARBA" id="ARBA00023015"/>
    </source>
</evidence>
<evidence type="ECO:0000313" key="7">
    <source>
        <dbReference type="EMBL" id="PWK43367.1"/>
    </source>
</evidence>
<organism evidence="7 8">
    <name type="scientific">Actinoplanes xinjiangensis</name>
    <dbReference type="NCBI Taxonomy" id="512350"/>
    <lineage>
        <taxon>Bacteria</taxon>
        <taxon>Bacillati</taxon>
        <taxon>Actinomycetota</taxon>
        <taxon>Actinomycetes</taxon>
        <taxon>Micromonosporales</taxon>
        <taxon>Micromonosporaceae</taxon>
        <taxon>Actinoplanes</taxon>
    </lineage>
</organism>
<comment type="caution">
    <text evidence="7">The sequence shown here is derived from an EMBL/GenBank/DDBJ whole genome shotgun (WGS) entry which is preliminary data.</text>
</comment>
<evidence type="ECO:0000256" key="1">
    <source>
        <dbReference type="ARBA" id="ARBA00010641"/>
    </source>
</evidence>
<keyword evidence="4" id="KW-0238">DNA-binding</keyword>
<evidence type="ECO:0000256" key="5">
    <source>
        <dbReference type="ARBA" id="ARBA00023163"/>
    </source>
</evidence>
<gene>
    <name evidence="7" type="ORF">BC793_11349</name>
</gene>
<dbReference type="SUPFAM" id="SSF88659">
    <property type="entry name" value="Sigma3 and sigma4 domains of RNA polymerase sigma factors"/>
    <property type="match status" value="1"/>
</dbReference>
<dbReference type="InterPro" id="IPR036388">
    <property type="entry name" value="WH-like_DNA-bd_sf"/>
</dbReference>
<keyword evidence="5" id="KW-0804">Transcription</keyword>
<protein>
    <submittedName>
        <fullName evidence="7">RNA polymerase sigma-70 factor (ECF subfamily)</fullName>
    </submittedName>
</protein>
<dbReference type="PANTHER" id="PTHR43133:SF52">
    <property type="entry name" value="ECF RNA POLYMERASE SIGMA FACTOR SIGL"/>
    <property type="match status" value="1"/>
</dbReference>
<evidence type="ECO:0000256" key="3">
    <source>
        <dbReference type="ARBA" id="ARBA00023082"/>
    </source>
</evidence>
<feature type="compositionally biased region" description="Basic and acidic residues" evidence="6">
    <location>
        <begin position="131"/>
        <end position="142"/>
    </location>
</feature>
<dbReference type="PANTHER" id="PTHR43133">
    <property type="entry name" value="RNA POLYMERASE ECF-TYPE SIGMA FACTO"/>
    <property type="match status" value="1"/>
</dbReference>
<accession>A0A316FA26</accession>
<dbReference type="InterPro" id="IPR013324">
    <property type="entry name" value="RNA_pol_sigma_r3/r4-like"/>
</dbReference>
<dbReference type="Gene3D" id="1.10.1740.10">
    <property type="match status" value="1"/>
</dbReference>
<dbReference type="EMBL" id="QGGR01000013">
    <property type="protein sequence ID" value="PWK43367.1"/>
    <property type="molecule type" value="Genomic_DNA"/>
</dbReference>
<comment type="similarity">
    <text evidence="1">Belongs to the sigma-70 factor family. ECF subfamily.</text>
</comment>
<evidence type="ECO:0000313" key="8">
    <source>
        <dbReference type="Proteomes" id="UP000245697"/>
    </source>
</evidence>
<reference evidence="7 8" key="1">
    <citation type="submission" date="2018-05" db="EMBL/GenBank/DDBJ databases">
        <title>Genomic Encyclopedia of Archaeal and Bacterial Type Strains, Phase II (KMG-II): from individual species to whole genera.</title>
        <authorList>
            <person name="Goeker M."/>
        </authorList>
    </citation>
    <scope>NUCLEOTIDE SEQUENCE [LARGE SCALE GENOMIC DNA]</scope>
    <source>
        <strain evidence="7 8">DSM 45184</strain>
    </source>
</reference>
<dbReference type="InterPro" id="IPR013325">
    <property type="entry name" value="RNA_pol_sigma_r2"/>
</dbReference>
<evidence type="ECO:0000256" key="4">
    <source>
        <dbReference type="ARBA" id="ARBA00023125"/>
    </source>
</evidence>
<dbReference type="AlphaFoldDB" id="A0A316FA26"/>
<keyword evidence="3" id="KW-0731">Sigma factor</keyword>
<dbReference type="Proteomes" id="UP000245697">
    <property type="component" value="Unassembled WGS sequence"/>
</dbReference>